<accession>B8BZ82</accession>
<reference evidence="2 3" key="2">
    <citation type="journal article" date="2008" name="Nature">
        <title>The Phaeodactylum genome reveals the evolutionary history of diatom genomes.</title>
        <authorList>
            <person name="Bowler C."/>
            <person name="Allen A.E."/>
            <person name="Badger J.H."/>
            <person name="Grimwood J."/>
            <person name="Jabbari K."/>
            <person name="Kuo A."/>
            <person name="Maheswari U."/>
            <person name="Martens C."/>
            <person name="Maumus F."/>
            <person name="Otillar R.P."/>
            <person name="Rayko E."/>
            <person name="Salamov A."/>
            <person name="Vandepoele K."/>
            <person name="Beszteri B."/>
            <person name="Gruber A."/>
            <person name="Heijde M."/>
            <person name="Katinka M."/>
            <person name="Mock T."/>
            <person name="Valentin K."/>
            <person name="Verret F."/>
            <person name="Berges J.A."/>
            <person name="Brownlee C."/>
            <person name="Cadoret J.P."/>
            <person name="Chiovitti A."/>
            <person name="Choi C.J."/>
            <person name="Coesel S."/>
            <person name="De Martino A."/>
            <person name="Detter J.C."/>
            <person name="Durkin C."/>
            <person name="Falciatore A."/>
            <person name="Fournet J."/>
            <person name="Haruta M."/>
            <person name="Huysman M.J."/>
            <person name="Jenkins B.D."/>
            <person name="Jiroutova K."/>
            <person name="Jorgensen R.E."/>
            <person name="Joubert Y."/>
            <person name="Kaplan A."/>
            <person name="Kroger N."/>
            <person name="Kroth P.G."/>
            <person name="La Roche J."/>
            <person name="Lindquist E."/>
            <person name="Lommer M."/>
            <person name="Martin-Jezequel V."/>
            <person name="Lopez P.J."/>
            <person name="Lucas S."/>
            <person name="Mangogna M."/>
            <person name="McGinnis K."/>
            <person name="Medlin L.K."/>
            <person name="Montsant A."/>
            <person name="Oudot-Le Secq M.P."/>
            <person name="Napoli C."/>
            <person name="Obornik M."/>
            <person name="Parker M.S."/>
            <person name="Petit J.L."/>
            <person name="Porcel B.M."/>
            <person name="Poulsen N."/>
            <person name="Robison M."/>
            <person name="Rychlewski L."/>
            <person name="Rynearson T.A."/>
            <person name="Schmutz J."/>
            <person name="Shapiro H."/>
            <person name="Siaut M."/>
            <person name="Stanley M."/>
            <person name="Sussman M.R."/>
            <person name="Taylor A.R."/>
            <person name="Vardi A."/>
            <person name="von Dassow P."/>
            <person name="Vyverman W."/>
            <person name="Willis A."/>
            <person name="Wyrwicz L.S."/>
            <person name="Rokhsar D.S."/>
            <person name="Weissenbach J."/>
            <person name="Armbrust E.V."/>
            <person name="Green B.R."/>
            <person name="Van de Peer Y."/>
            <person name="Grigoriev I.V."/>
        </authorList>
    </citation>
    <scope>NUCLEOTIDE SEQUENCE [LARGE SCALE GENOMIC DNA]</scope>
    <source>
        <strain evidence="2 3">CCMP1335</strain>
    </source>
</reference>
<feature type="region of interest" description="Disordered" evidence="1">
    <location>
        <begin position="1"/>
        <end position="32"/>
    </location>
</feature>
<protein>
    <submittedName>
        <fullName evidence="2">Uncharacterized protein</fullName>
    </submittedName>
</protein>
<gene>
    <name evidence="2" type="ORF">THAPSDRAFT_262152</name>
</gene>
<dbReference type="AlphaFoldDB" id="B8BZ82"/>
<feature type="non-terminal residue" evidence="2">
    <location>
        <position position="77"/>
    </location>
</feature>
<name>B8BZ82_THAPS</name>
<evidence type="ECO:0000256" key="1">
    <source>
        <dbReference type="SAM" id="MobiDB-lite"/>
    </source>
</evidence>
<feature type="region of interest" description="Disordered" evidence="1">
    <location>
        <begin position="48"/>
        <end position="77"/>
    </location>
</feature>
<dbReference type="EMBL" id="CM000641">
    <property type="protein sequence ID" value="EED92837.1"/>
    <property type="molecule type" value="Genomic_DNA"/>
</dbReference>
<feature type="non-terminal residue" evidence="2">
    <location>
        <position position="1"/>
    </location>
</feature>
<dbReference type="HOGENOM" id="CLU_2662096_0_0_1"/>
<reference evidence="2 3" key="1">
    <citation type="journal article" date="2004" name="Science">
        <title>The genome of the diatom Thalassiosira pseudonana: ecology, evolution, and metabolism.</title>
        <authorList>
            <person name="Armbrust E.V."/>
            <person name="Berges J.A."/>
            <person name="Bowler C."/>
            <person name="Green B.R."/>
            <person name="Martinez D."/>
            <person name="Putnam N.H."/>
            <person name="Zhou S."/>
            <person name="Allen A.E."/>
            <person name="Apt K.E."/>
            <person name="Bechner M."/>
            <person name="Brzezinski M.A."/>
            <person name="Chaal B.K."/>
            <person name="Chiovitti A."/>
            <person name="Davis A.K."/>
            <person name="Demarest M.S."/>
            <person name="Detter J.C."/>
            <person name="Glavina T."/>
            <person name="Goodstein D."/>
            <person name="Hadi M.Z."/>
            <person name="Hellsten U."/>
            <person name="Hildebrand M."/>
            <person name="Jenkins B.D."/>
            <person name="Jurka J."/>
            <person name="Kapitonov V.V."/>
            <person name="Kroger N."/>
            <person name="Lau W.W."/>
            <person name="Lane T.W."/>
            <person name="Larimer F.W."/>
            <person name="Lippmeier J.C."/>
            <person name="Lucas S."/>
            <person name="Medina M."/>
            <person name="Montsant A."/>
            <person name="Obornik M."/>
            <person name="Parker M.S."/>
            <person name="Palenik B."/>
            <person name="Pazour G.J."/>
            <person name="Richardson P.M."/>
            <person name="Rynearson T.A."/>
            <person name="Saito M.A."/>
            <person name="Schwartz D.C."/>
            <person name="Thamatrakoln K."/>
            <person name="Valentin K."/>
            <person name="Vardi A."/>
            <person name="Wilkerson F.P."/>
            <person name="Rokhsar D.S."/>
        </authorList>
    </citation>
    <scope>NUCLEOTIDE SEQUENCE [LARGE SCALE GENOMIC DNA]</scope>
    <source>
        <strain evidence="2 3">CCMP1335</strain>
    </source>
</reference>
<dbReference type="InParanoid" id="B8BZ82"/>
<dbReference type="PaxDb" id="35128-Thaps262152"/>
<evidence type="ECO:0000313" key="2">
    <source>
        <dbReference type="EMBL" id="EED92837.1"/>
    </source>
</evidence>
<dbReference type="KEGG" id="tps:THAPSDRAFT_262152"/>
<sequence>PSREPTNEPIEQQNAIITPDPTPQPTKKSSEGSFYCVTSCPGDMVTQTEVLTSPPTKNPVTTAPVSSFPTSEPTVDP</sequence>
<keyword evidence="3" id="KW-1185">Reference proteome</keyword>
<dbReference type="GeneID" id="7453360"/>
<dbReference type="RefSeq" id="XP_002289300.1">
    <property type="nucleotide sequence ID" value="XM_002289264.1"/>
</dbReference>
<evidence type="ECO:0000313" key="3">
    <source>
        <dbReference type="Proteomes" id="UP000001449"/>
    </source>
</evidence>
<organism evidence="2 3">
    <name type="scientific">Thalassiosira pseudonana</name>
    <name type="common">Marine diatom</name>
    <name type="synonym">Cyclotella nana</name>
    <dbReference type="NCBI Taxonomy" id="35128"/>
    <lineage>
        <taxon>Eukaryota</taxon>
        <taxon>Sar</taxon>
        <taxon>Stramenopiles</taxon>
        <taxon>Ochrophyta</taxon>
        <taxon>Bacillariophyta</taxon>
        <taxon>Coscinodiscophyceae</taxon>
        <taxon>Thalassiosirophycidae</taxon>
        <taxon>Thalassiosirales</taxon>
        <taxon>Thalassiosiraceae</taxon>
        <taxon>Thalassiosira</taxon>
    </lineage>
</organism>
<proteinExistence type="predicted"/>
<dbReference type="Proteomes" id="UP000001449">
    <property type="component" value="Chromosome 4"/>
</dbReference>